<dbReference type="SUPFAM" id="SSF50475">
    <property type="entry name" value="FMN-binding split barrel"/>
    <property type="match status" value="1"/>
</dbReference>
<evidence type="ECO:0000313" key="3">
    <source>
        <dbReference type="EMBL" id="PXX71223.1"/>
    </source>
</evidence>
<dbReference type="GO" id="GO:0005886">
    <property type="term" value="C:plasma membrane"/>
    <property type="evidence" value="ECO:0007669"/>
    <property type="project" value="TreeGrafter"/>
</dbReference>
<evidence type="ECO:0000256" key="1">
    <source>
        <dbReference type="ARBA" id="ARBA00008710"/>
    </source>
</evidence>
<reference evidence="3 4" key="1">
    <citation type="submission" date="2018-05" db="EMBL/GenBank/DDBJ databases">
        <title>Genomic Encyclopedia of Type Strains, Phase IV (KMG-IV): sequencing the most valuable type-strain genomes for metagenomic binning, comparative biology and taxonomic classification.</title>
        <authorList>
            <person name="Goeker M."/>
        </authorList>
    </citation>
    <scope>NUCLEOTIDE SEQUENCE [LARGE SCALE GENOMIC DNA]</scope>
    <source>
        <strain evidence="3 4">DSM 44704</strain>
    </source>
</reference>
<dbReference type="Pfam" id="PF04075">
    <property type="entry name" value="F420H2_quin_red"/>
    <property type="match status" value="1"/>
</dbReference>
<dbReference type="Gene3D" id="2.30.110.10">
    <property type="entry name" value="Electron Transport, Fmn-binding Protein, Chain A"/>
    <property type="match status" value="1"/>
</dbReference>
<dbReference type="EMBL" id="QJKF01000001">
    <property type="protein sequence ID" value="PXX71223.1"/>
    <property type="molecule type" value="Genomic_DNA"/>
</dbReference>
<dbReference type="Proteomes" id="UP000247569">
    <property type="component" value="Unassembled WGS sequence"/>
</dbReference>
<dbReference type="InterPro" id="IPR004378">
    <property type="entry name" value="F420H2_quin_Rdtase"/>
</dbReference>
<comment type="caution">
    <text evidence="3">The sequence shown here is derived from an EMBL/GenBank/DDBJ whole genome shotgun (WGS) entry which is preliminary data.</text>
</comment>
<dbReference type="GO" id="GO:0070967">
    <property type="term" value="F:coenzyme F420 binding"/>
    <property type="evidence" value="ECO:0007669"/>
    <property type="project" value="TreeGrafter"/>
</dbReference>
<dbReference type="PANTHER" id="PTHR39428:SF3">
    <property type="entry name" value="DEAZAFLAVIN-DEPENDENT NITROREDUCTASE"/>
    <property type="match status" value="1"/>
</dbReference>
<dbReference type="AlphaFoldDB" id="A0A318KGB4"/>
<protein>
    <submittedName>
        <fullName evidence="3">Deazaflavin-dependent oxidoreductase (Nitroreductase family)</fullName>
    </submittedName>
</protein>
<proteinExistence type="inferred from homology"/>
<evidence type="ECO:0000313" key="4">
    <source>
        <dbReference type="Proteomes" id="UP000247569"/>
    </source>
</evidence>
<name>A0A318KGB4_9NOCA</name>
<gene>
    <name evidence="3" type="ORF">DFR70_101645</name>
</gene>
<dbReference type="NCBIfam" id="TIGR00026">
    <property type="entry name" value="hi_GC_TIGR00026"/>
    <property type="match status" value="1"/>
</dbReference>
<dbReference type="RefSeq" id="WP_040742639.1">
    <property type="nucleotide sequence ID" value="NZ_QJKF01000001.1"/>
</dbReference>
<evidence type="ECO:0000256" key="2">
    <source>
        <dbReference type="ARBA" id="ARBA00049106"/>
    </source>
</evidence>
<dbReference type="InterPro" id="IPR012349">
    <property type="entry name" value="Split_barrel_FMN-bd"/>
</dbReference>
<comment type="similarity">
    <text evidence="1">Belongs to the F420H(2)-dependent quinone reductase family.</text>
</comment>
<accession>A0A318KGB4</accession>
<dbReference type="OrthoDB" id="8225825at2"/>
<dbReference type="GO" id="GO:0016491">
    <property type="term" value="F:oxidoreductase activity"/>
    <property type="evidence" value="ECO:0007669"/>
    <property type="project" value="InterPro"/>
</dbReference>
<keyword evidence="4" id="KW-1185">Reference proteome</keyword>
<comment type="catalytic activity">
    <reaction evidence="2">
        <text>oxidized coenzyme F420-(gamma-L-Glu)(n) + a quinol + H(+) = reduced coenzyme F420-(gamma-L-Glu)(n) + a quinone</text>
        <dbReference type="Rhea" id="RHEA:39663"/>
        <dbReference type="Rhea" id="RHEA-COMP:12939"/>
        <dbReference type="Rhea" id="RHEA-COMP:14378"/>
        <dbReference type="ChEBI" id="CHEBI:15378"/>
        <dbReference type="ChEBI" id="CHEBI:24646"/>
        <dbReference type="ChEBI" id="CHEBI:132124"/>
        <dbReference type="ChEBI" id="CHEBI:133980"/>
        <dbReference type="ChEBI" id="CHEBI:139511"/>
    </reaction>
</comment>
<dbReference type="PANTHER" id="PTHR39428">
    <property type="entry name" value="F420H(2)-DEPENDENT QUINONE REDUCTASE RV1261C"/>
    <property type="match status" value="1"/>
</dbReference>
<organism evidence="3 4">
    <name type="scientific">Nocardia tenerifensis</name>
    <dbReference type="NCBI Taxonomy" id="228006"/>
    <lineage>
        <taxon>Bacteria</taxon>
        <taxon>Bacillati</taxon>
        <taxon>Actinomycetota</taxon>
        <taxon>Actinomycetes</taxon>
        <taxon>Mycobacteriales</taxon>
        <taxon>Nocardiaceae</taxon>
        <taxon>Nocardia</taxon>
    </lineage>
</organism>
<sequence>MPSNFALKTMNTAHRVLLKVSCGKLGNEFSGMPSVELVTTGRKSGRQHAVMLTAPIVDGDTYVVVASRGGDPTHPAWYLNLRDNPNVLVSVRSGPRVPMTAKIADAAERAELWPRVVAAQKVYAGYQEKTTREIPLVLLTPAADPSAN</sequence>